<organism evidence="3">
    <name type="scientific">Chelativorans sp. (strain BNC1)</name>
    <dbReference type="NCBI Taxonomy" id="266779"/>
    <lineage>
        <taxon>Bacteria</taxon>
        <taxon>Pseudomonadati</taxon>
        <taxon>Pseudomonadota</taxon>
        <taxon>Alphaproteobacteria</taxon>
        <taxon>Hyphomicrobiales</taxon>
        <taxon>Phyllobacteriaceae</taxon>
        <taxon>Chelativorans</taxon>
    </lineage>
</organism>
<keyword evidence="3" id="KW-0255">Endonuclease</keyword>
<dbReference type="Pfam" id="PF01844">
    <property type="entry name" value="HNH"/>
    <property type="match status" value="1"/>
</dbReference>
<keyword evidence="3" id="KW-0540">Nuclease</keyword>
<evidence type="ECO:0000256" key="1">
    <source>
        <dbReference type="SAM" id="MobiDB-lite"/>
    </source>
</evidence>
<feature type="domain" description="HNH nuclease" evidence="2">
    <location>
        <begin position="53"/>
        <end position="103"/>
    </location>
</feature>
<dbReference type="InterPro" id="IPR038575">
    <property type="entry name" value="E6_sf"/>
</dbReference>
<dbReference type="GO" id="GO:0004519">
    <property type="term" value="F:endonuclease activity"/>
    <property type="evidence" value="ECO:0007669"/>
    <property type="project" value="UniProtKB-KW"/>
</dbReference>
<keyword evidence="3" id="KW-0378">Hydrolase</keyword>
<dbReference type="SMART" id="SM00507">
    <property type="entry name" value="HNHc"/>
    <property type="match status" value="1"/>
</dbReference>
<sequence length="113" mass="13151">MPMRAPSLRACGCVVAPGQRCKHMIDADRERKARHDQQRPTARQRGYDSKWEKARAEYLAANPRCFMCGQPSRVVDHKTPHKGNRKLFWQRSNWQSLCTPCHSSKKQSMEARQ</sequence>
<feature type="region of interest" description="Disordered" evidence="1">
    <location>
        <begin position="28"/>
        <end position="49"/>
    </location>
</feature>
<evidence type="ECO:0000313" key="3">
    <source>
        <dbReference type="EMBL" id="ABG63285.1"/>
    </source>
</evidence>
<dbReference type="OrthoDB" id="5292295at2"/>
<reference evidence="3" key="1">
    <citation type="submission" date="2006-06" db="EMBL/GenBank/DDBJ databases">
        <title>Complete sequence of chromosome of Chelativorans sp. BNC1.</title>
        <authorList>
            <consortium name="US DOE Joint Genome Institute"/>
            <person name="Copeland A."/>
            <person name="Lucas S."/>
            <person name="Lapidus A."/>
            <person name="Barry K."/>
            <person name="Detter J.C."/>
            <person name="Glavina del Rio T."/>
            <person name="Hammon N."/>
            <person name="Israni S."/>
            <person name="Dalin E."/>
            <person name="Tice H."/>
            <person name="Pitluck S."/>
            <person name="Chertkov O."/>
            <person name="Brettin T."/>
            <person name="Bruce D."/>
            <person name="Han C."/>
            <person name="Tapia R."/>
            <person name="Gilna P."/>
            <person name="Schmutz J."/>
            <person name="Larimer F."/>
            <person name="Land M."/>
            <person name="Hauser L."/>
            <person name="Kyrpides N."/>
            <person name="Mikhailova N."/>
            <person name="Richardson P."/>
        </authorList>
    </citation>
    <scope>NUCLEOTIDE SEQUENCE</scope>
    <source>
        <strain evidence="3">BNC1</strain>
    </source>
</reference>
<feature type="compositionally biased region" description="Basic and acidic residues" evidence="1">
    <location>
        <begin position="28"/>
        <end position="38"/>
    </location>
</feature>
<accession>Q11H40</accession>
<gene>
    <name evidence="3" type="ordered locus">Meso_1892</name>
</gene>
<dbReference type="eggNOG" id="COG1403">
    <property type="taxonomic scope" value="Bacteria"/>
</dbReference>
<dbReference type="STRING" id="266779.Meso_1892"/>
<dbReference type="Gene3D" id="1.10.30.50">
    <property type="match status" value="1"/>
</dbReference>
<dbReference type="GO" id="GO:0003676">
    <property type="term" value="F:nucleic acid binding"/>
    <property type="evidence" value="ECO:0007669"/>
    <property type="project" value="InterPro"/>
</dbReference>
<proteinExistence type="predicted"/>
<evidence type="ECO:0000259" key="2">
    <source>
        <dbReference type="SMART" id="SM00507"/>
    </source>
</evidence>
<dbReference type="InterPro" id="IPR002711">
    <property type="entry name" value="HNH"/>
</dbReference>
<dbReference type="HOGENOM" id="CLU_108879_4_0_5"/>
<dbReference type="GO" id="GO:0008270">
    <property type="term" value="F:zinc ion binding"/>
    <property type="evidence" value="ECO:0007669"/>
    <property type="project" value="InterPro"/>
</dbReference>
<dbReference type="KEGG" id="mes:Meso_1892"/>
<dbReference type="EMBL" id="CP000390">
    <property type="protein sequence ID" value="ABG63285.1"/>
    <property type="molecule type" value="Genomic_DNA"/>
</dbReference>
<dbReference type="CDD" id="cd00085">
    <property type="entry name" value="HNHc"/>
    <property type="match status" value="1"/>
</dbReference>
<dbReference type="InterPro" id="IPR003615">
    <property type="entry name" value="HNH_nuc"/>
</dbReference>
<protein>
    <submittedName>
        <fullName evidence="3">HNH endonuclease</fullName>
    </submittedName>
</protein>
<dbReference type="AlphaFoldDB" id="Q11H40"/>
<dbReference type="SUPFAM" id="SSF161229">
    <property type="entry name" value="E6 C-terminal domain-like"/>
    <property type="match status" value="1"/>
</dbReference>
<name>Q11H40_CHESB</name>